<name>A0A421EVQ8_9STRA</name>
<feature type="compositionally biased region" description="Low complexity" evidence="1">
    <location>
        <begin position="141"/>
        <end position="150"/>
    </location>
</feature>
<dbReference type="STRING" id="325452.A0A421EVQ8"/>
<dbReference type="AlphaFoldDB" id="A0A421EVQ8"/>
<evidence type="ECO:0000256" key="1">
    <source>
        <dbReference type="SAM" id="MobiDB-lite"/>
    </source>
</evidence>
<dbReference type="GO" id="GO:0043022">
    <property type="term" value="F:ribosome binding"/>
    <property type="evidence" value="ECO:0007669"/>
    <property type="project" value="InterPro"/>
</dbReference>
<dbReference type="EMBL" id="MAYM02002097">
    <property type="protein sequence ID" value="RLN05738.1"/>
    <property type="molecule type" value="Genomic_DNA"/>
</dbReference>
<gene>
    <name evidence="5" type="ORF">BBI17_008562</name>
    <name evidence="6" type="ORF">BBO99_00004933</name>
    <name evidence="3" type="ORF">JM16_008877</name>
    <name evidence="4" type="ORF">JM18_008512</name>
</gene>
<evidence type="ECO:0000313" key="3">
    <source>
        <dbReference type="EMBL" id="KAG2508232.1"/>
    </source>
</evidence>
<dbReference type="Proteomes" id="UP000792063">
    <property type="component" value="Unassembled WGS sequence"/>
</dbReference>
<accession>A0A421EVQ8</accession>
<dbReference type="EMBL" id="MBDN02000128">
    <property type="protein sequence ID" value="RLN79911.1"/>
    <property type="molecule type" value="Genomic_DNA"/>
</dbReference>
<evidence type="ECO:0000313" key="6">
    <source>
        <dbReference type="EMBL" id="RLN79911.1"/>
    </source>
</evidence>
<protein>
    <recommendedName>
        <fullName evidence="2">Letm1 RBD domain-containing protein</fullName>
    </recommendedName>
</protein>
<dbReference type="Proteomes" id="UP000785171">
    <property type="component" value="Unassembled WGS sequence"/>
</dbReference>
<keyword evidence="7" id="KW-1185">Reference proteome</keyword>
<dbReference type="EMBL" id="JPWV03000574">
    <property type="protein sequence ID" value="KAG2508232.1"/>
    <property type="molecule type" value="Genomic_DNA"/>
</dbReference>
<organism evidence="5 8">
    <name type="scientific">Phytophthora kernoviae</name>
    <dbReference type="NCBI Taxonomy" id="325452"/>
    <lineage>
        <taxon>Eukaryota</taxon>
        <taxon>Sar</taxon>
        <taxon>Stramenopiles</taxon>
        <taxon>Oomycota</taxon>
        <taxon>Peronosporomycetes</taxon>
        <taxon>Peronosporales</taxon>
        <taxon>Peronosporaceae</taxon>
        <taxon>Phytophthora</taxon>
    </lineage>
</organism>
<dbReference type="InterPro" id="IPR033122">
    <property type="entry name" value="LETM1-like_RBD"/>
</dbReference>
<evidence type="ECO:0000313" key="4">
    <source>
        <dbReference type="EMBL" id="KAG2510721.1"/>
    </source>
</evidence>
<dbReference type="Pfam" id="PF07766">
    <property type="entry name" value="LETM1_RBD"/>
    <property type="match status" value="1"/>
</dbReference>
<evidence type="ECO:0000313" key="8">
    <source>
        <dbReference type="Proteomes" id="UP000285883"/>
    </source>
</evidence>
<dbReference type="Proteomes" id="UP000285624">
    <property type="component" value="Unassembled WGS sequence"/>
</dbReference>
<feature type="domain" description="Letm1 RBD" evidence="2">
    <location>
        <begin position="18"/>
        <end position="87"/>
    </location>
</feature>
<evidence type="ECO:0000313" key="5">
    <source>
        <dbReference type="EMBL" id="RLN05738.1"/>
    </source>
</evidence>
<reference evidence="7 8" key="2">
    <citation type="submission" date="2018-07" db="EMBL/GenBank/DDBJ databases">
        <title>Genome sequencing of oomycete isolates from Chile give support for New Zealand origin for Phytophthora kernoviae and make available the first Nothophytophthora sp. genome.</title>
        <authorList>
            <person name="Studholme D.J."/>
            <person name="Sanfuentes E."/>
            <person name="Panda P."/>
            <person name="Hill R."/>
            <person name="Sambles C."/>
            <person name="Grant M."/>
            <person name="Williams N.M."/>
            <person name="Mcdougal R.L."/>
        </authorList>
    </citation>
    <scope>NUCLEOTIDE SEQUENCE [LARGE SCALE GENOMIC DNA]</scope>
    <source>
        <strain evidence="5">Chile2</strain>
        <strain evidence="6">Chile4</strain>
    </source>
</reference>
<feature type="region of interest" description="Disordered" evidence="1">
    <location>
        <begin position="171"/>
        <end position="190"/>
    </location>
</feature>
<feature type="region of interest" description="Disordered" evidence="1">
    <location>
        <begin position="126"/>
        <end position="150"/>
    </location>
</feature>
<comment type="caution">
    <text evidence="5">The sequence shown here is derived from an EMBL/GenBank/DDBJ whole genome shotgun (WGS) entry which is preliminary data.</text>
</comment>
<reference evidence="3" key="3">
    <citation type="submission" date="2020-06" db="EMBL/GenBank/DDBJ databases">
        <authorList>
            <person name="Studholme D.J."/>
        </authorList>
    </citation>
    <scope>NUCLEOTIDE SEQUENCE</scope>
    <source>
        <strain evidence="3">NZFS 2646</strain>
        <strain evidence="4">NZFS 3630</strain>
    </source>
</reference>
<dbReference type="EMBL" id="JPWU03000587">
    <property type="protein sequence ID" value="KAG2510721.1"/>
    <property type="molecule type" value="Genomic_DNA"/>
</dbReference>
<evidence type="ECO:0000313" key="7">
    <source>
        <dbReference type="Proteomes" id="UP000285624"/>
    </source>
</evidence>
<sequence>MIRVEDVEKELPKVPERAVSLLKRTLQLTVQVVKALAHALQVLVTDPAALKKDDQDIIWEGLGSLDKEELQMACMKRGMRATGLTKAGYVPADNLEEALATLMSSMDEEVATENEMIADEEKFRDEAQKKETEAPKKAESEVAAAAAEPQTEVEQVIADMIMEKAQAQAETVPADAVVPGAATETKSDETPLPKTIENIISLEELSALESLAFKSLVEKERQTVSQLK</sequence>
<reference evidence="3" key="1">
    <citation type="journal article" date="2015" name="Genom Data">
        <title>Genome sequences of six Phytophthora species associated with forests in New Zealand.</title>
        <authorList>
            <person name="Studholme D.J."/>
            <person name="McDougal R.L."/>
            <person name="Sambles C."/>
            <person name="Hansen E."/>
            <person name="Hardy G."/>
            <person name="Grant M."/>
            <person name="Ganley R.J."/>
            <person name="Williams N.M."/>
        </authorList>
    </citation>
    <scope>NUCLEOTIDE SEQUENCE</scope>
    <source>
        <strain evidence="3">NZFS 2646</strain>
        <strain evidence="4">NZFS 3630</strain>
    </source>
</reference>
<proteinExistence type="predicted"/>
<evidence type="ECO:0000259" key="2">
    <source>
        <dbReference type="Pfam" id="PF07766"/>
    </source>
</evidence>
<feature type="compositionally biased region" description="Basic and acidic residues" evidence="1">
    <location>
        <begin position="126"/>
        <end position="140"/>
    </location>
</feature>
<dbReference type="Proteomes" id="UP000285883">
    <property type="component" value="Unassembled WGS sequence"/>
</dbReference>